<dbReference type="GO" id="GO:0003676">
    <property type="term" value="F:nucleic acid binding"/>
    <property type="evidence" value="ECO:0007669"/>
    <property type="project" value="InterPro"/>
</dbReference>
<gene>
    <name evidence="3" type="ORF">EDD77_12843</name>
</gene>
<feature type="domain" description="DHHA1" evidence="2">
    <location>
        <begin position="231"/>
        <end position="316"/>
    </location>
</feature>
<dbReference type="RefSeq" id="WP_058963855.1">
    <property type="nucleotide sequence ID" value="NZ_CABKVM010000015.1"/>
</dbReference>
<dbReference type="Proteomes" id="UP000295184">
    <property type="component" value="Unassembled WGS sequence"/>
</dbReference>
<reference evidence="3 4" key="1">
    <citation type="submission" date="2019-03" db="EMBL/GenBank/DDBJ databases">
        <title>Genomic Encyclopedia of Type Strains, Phase IV (KMG-IV): sequencing the most valuable type-strain genomes for metagenomic binning, comparative biology and taxonomic classification.</title>
        <authorList>
            <person name="Goeker M."/>
        </authorList>
    </citation>
    <scope>NUCLEOTIDE SEQUENCE [LARGE SCALE GENOMIC DNA]</scope>
    <source>
        <strain evidence="3 4">DSM 100451</strain>
    </source>
</reference>
<dbReference type="PANTHER" id="PTHR47618:SF1">
    <property type="entry name" value="BIFUNCTIONAL OLIGORIBONUCLEASE AND PAP PHOSPHATASE NRNA"/>
    <property type="match status" value="1"/>
</dbReference>
<dbReference type="InterPro" id="IPR003156">
    <property type="entry name" value="DHHA1_dom"/>
</dbReference>
<evidence type="ECO:0000313" key="3">
    <source>
        <dbReference type="EMBL" id="TCL53718.1"/>
    </source>
</evidence>
<proteinExistence type="predicted"/>
<dbReference type="OrthoDB" id="9803668at2"/>
<dbReference type="STRING" id="1650663.GCA_001486665_01408"/>
<protein>
    <submittedName>
        <fullName evidence="3">Phosphoesterase RecJ-like protein</fullName>
    </submittedName>
</protein>
<comment type="caution">
    <text evidence="3">The sequence shown here is derived from an EMBL/GenBank/DDBJ whole genome shotgun (WGS) entry which is preliminary data.</text>
</comment>
<name>A0A4R1QJB0_9FIRM</name>
<dbReference type="Pfam" id="PF01368">
    <property type="entry name" value="DHH"/>
    <property type="match status" value="1"/>
</dbReference>
<dbReference type="InterPro" id="IPR001667">
    <property type="entry name" value="DDH_dom"/>
</dbReference>
<sequence length="327" mass="35309">MSEILDLLAVIGRLLRAENVLILCHKNPDGDTIGSAAALMHALRRLGKEAAVLCADPIPSRYSYMEIELFQGQFEPGYVVAVDVASIQLFGDALAEYLDRIDLCIDHHGSNSGYADALLLDAQAAATCEIMYDIISAMNVEITPCIARCLYTGLSTDTGCFLFSNTTVKSHQLAAKLMEAGVDVAELNMILFESKSKARMAIERTALENLEYHFEDRCALMSLTREQIAASGVAANELEDITSLPRKIEGVQVGITLRQLPQGSYKISVRTTAEVDACAIAKRLGGGGHSRAAGCELEGNLDNAKAAILAEVERELKRADAAAQEQE</sequence>
<evidence type="ECO:0000259" key="1">
    <source>
        <dbReference type="Pfam" id="PF01368"/>
    </source>
</evidence>
<evidence type="ECO:0000259" key="2">
    <source>
        <dbReference type="Pfam" id="PF02272"/>
    </source>
</evidence>
<dbReference type="Gene3D" id="3.90.1640.10">
    <property type="entry name" value="inorganic pyrophosphatase (n-terminal core)"/>
    <property type="match status" value="1"/>
</dbReference>
<dbReference type="InterPro" id="IPR038763">
    <property type="entry name" value="DHH_sf"/>
</dbReference>
<dbReference type="Pfam" id="PF02272">
    <property type="entry name" value="DHHA1"/>
    <property type="match status" value="1"/>
</dbReference>
<dbReference type="SUPFAM" id="SSF64182">
    <property type="entry name" value="DHH phosphoesterases"/>
    <property type="match status" value="1"/>
</dbReference>
<evidence type="ECO:0000313" key="4">
    <source>
        <dbReference type="Proteomes" id="UP000295184"/>
    </source>
</evidence>
<dbReference type="GeneID" id="97381693"/>
<accession>A0A4R1QJB0</accession>
<dbReference type="PANTHER" id="PTHR47618">
    <property type="entry name" value="BIFUNCTIONAL OLIGORIBONUCLEASE AND PAP PHOSPHATASE NRNA"/>
    <property type="match status" value="1"/>
</dbReference>
<dbReference type="AlphaFoldDB" id="A0A4R1QJB0"/>
<feature type="domain" description="DDH" evidence="1">
    <location>
        <begin position="19"/>
        <end position="153"/>
    </location>
</feature>
<dbReference type="InterPro" id="IPR051319">
    <property type="entry name" value="Oligoribo/pAp-PDE_c-di-AMP_PDE"/>
</dbReference>
<dbReference type="EMBL" id="SLUM01000028">
    <property type="protein sequence ID" value="TCL53718.1"/>
    <property type="molecule type" value="Genomic_DNA"/>
</dbReference>
<dbReference type="Gene3D" id="3.10.310.30">
    <property type="match status" value="1"/>
</dbReference>
<organism evidence="3 4">
    <name type="scientific">Allofournierella massiliensis</name>
    <dbReference type="NCBI Taxonomy" id="1650663"/>
    <lineage>
        <taxon>Bacteria</taxon>
        <taxon>Bacillati</taxon>
        <taxon>Bacillota</taxon>
        <taxon>Clostridia</taxon>
        <taxon>Eubacteriales</taxon>
        <taxon>Oscillospiraceae</taxon>
        <taxon>Allofournierella</taxon>
    </lineage>
</organism>